<dbReference type="AlphaFoldDB" id="A0A819KVS9"/>
<feature type="compositionally biased region" description="Polar residues" evidence="1">
    <location>
        <begin position="127"/>
        <end position="139"/>
    </location>
</feature>
<gene>
    <name evidence="3" type="ORF">OVN521_LOCUS9996</name>
    <name evidence="4" type="ORF">UXM345_LOCUS13619</name>
</gene>
<feature type="transmembrane region" description="Helical" evidence="2">
    <location>
        <begin position="18"/>
        <end position="42"/>
    </location>
</feature>
<proteinExistence type="predicted"/>
<name>A0A819KVS9_9BILA</name>
<keyword evidence="6" id="KW-1185">Reference proteome</keyword>
<dbReference type="EMBL" id="CAJOBG010001250">
    <property type="protein sequence ID" value="CAF3910252.1"/>
    <property type="molecule type" value="Genomic_DNA"/>
</dbReference>
<keyword evidence="2" id="KW-0472">Membrane</keyword>
<sequence>METSAQYNYQDDGSLHPLWLGILILIFVITIIGISCCLRIRFASQCHKIFSRANSRKNENPVTLEDVINNDKNAPNNFSYHWSSIYTLSEDPLPKCSTLIPSIFVTDSHDNLCVQLGDTDDDKVENESNSGDRNQMSLSSSIEQIHNSEIARRFFASMRRSTEHPNSTLFDSYASESSLASINGTVMMDENIEVEREPSVRMGQTPCFFHSIPYTGSKKTTSIAY</sequence>
<evidence type="ECO:0000313" key="3">
    <source>
        <dbReference type="EMBL" id="CAF3910252.1"/>
    </source>
</evidence>
<organism evidence="4 5">
    <name type="scientific">Rotaria magnacalcarata</name>
    <dbReference type="NCBI Taxonomy" id="392030"/>
    <lineage>
        <taxon>Eukaryota</taxon>
        <taxon>Metazoa</taxon>
        <taxon>Spiralia</taxon>
        <taxon>Gnathifera</taxon>
        <taxon>Rotifera</taxon>
        <taxon>Eurotatoria</taxon>
        <taxon>Bdelloidea</taxon>
        <taxon>Philodinida</taxon>
        <taxon>Philodinidae</taxon>
        <taxon>Rotaria</taxon>
    </lineage>
</organism>
<evidence type="ECO:0000313" key="5">
    <source>
        <dbReference type="Proteomes" id="UP000663842"/>
    </source>
</evidence>
<evidence type="ECO:0000313" key="6">
    <source>
        <dbReference type="Proteomes" id="UP000663866"/>
    </source>
</evidence>
<evidence type="ECO:0000256" key="2">
    <source>
        <dbReference type="SAM" id="Phobius"/>
    </source>
</evidence>
<dbReference type="Proteomes" id="UP000663842">
    <property type="component" value="Unassembled WGS sequence"/>
</dbReference>
<accession>A0A819KVS9</accession>
<comment type="caution">
    <text evidence="4">The sequence shown here is derived from an EMBL/GenBank/DDBJ whole genome shotgun (WGS) entry which is preliminary data.</text>
</comment>
<evidence type="ECO:0000256" key="1">
    <source>
        <dbReference type="SAM" id="MobiDB-lite"/>
    </source>
</evidence>
<keyword evidence="2" id="KW-1133">Transmembrane helix</keyword>
<feature type="region of interest" description="Disordered" evidence="1">
    <location>
        <begin position="119"/>
        <end position="139"/>
    </location>
</feature>
<dbReference type="EMBL" id="CAJOBF010001487">
    <property type="protein sequence ID" value="CAF3955957.1"/>
    <property type="molecule type" value="Genomic_DNA"/>
</dbReference>
<keyword evidence="2" id="KW-0812">Transmembrane</keyword>
<dbReference type="Proteomes" id="UP000663866">
    <property type="component" value="Unassembled WGS sequence"/>
</dbReference>
<protein>
    <submittedName>
        <fullName evidence="4">Uncharacterized protein</fullName>
    </submittedName>
</protein>
<evidence type="ECO:0000313" key="4">
    <source>
        <dbReference type="EMBL" id="CAF3955957.1"/>
    </source>
</evidence>
<reference evidence="4" key="1">
    <citation type="submission" date="2021-02" db="EMBL/GenBank/DDBJ databases">
        <authorList>
            <person name="Nowell W R."/>
        </authorList>
    </citation>
    <scope>NUCLEOTIDE SEQUENCE</scope>
</reference>